<keyword evidence="1" id="KW-1133">Transmembrane helix</keyword>
<dbReference type="Proteomes" id="UP000239920">
    <property type="component" value="Unassembled WGS sequence"/>
</dbReference>
<dbReference type="OrthoDB" id="6631338at2"/>
<evidence type="ECO:0000313" key="2">
    <source>
        <dbReference type="EMBL" id="PMB81921.1"/>
    </source>
</evidence>
<organism evidence="2 3">
    <name type="scientific">Limosilactobacillus pontis</name>
    <dbReference type="NCBI Taxonomy" id="35787"/>
    <lineage>
        <taxon>Bacteria</taxon>
        <taxon>Bacillati</taxon>
        <taxon>Bacillota</taxon>
        <taxon>Bacilli</taxon>
        <taxon>Lactobacillales</taxon>
        <taxon>Lactobacillaceae</taxon>
        <taxon>Limosilactobacillus</taxon>
    </lineage>
</organism>
<feature type="transmembrane region" description="Helical" evidence="1">
    <location>
        <begin position="155"/>
        <end position="174"/>
    </location>
</feature>
<feature type="transmembrane region" description="Helical" evidence="1">
    <location>
        <begin position="385"/>
        <end position="402"/>
    </location>
</feature>
<accession>A0A2J6NKS2</accession>
<feature type="transmembrane region" description="Helical" evidence="1">
    <location>
        <begin position="85"/>
        <end position="109"/>
    </location>
</feature>
<keyword evidence="1" id="KW-0812">Transmembrane</keyword>
<evidence type="ECO:0000256" key="1">
    <source>
        <dbReference type="SAM" id="Phobius"/>
    </source>
</evidence>
<proteinExistence type="predicted"/>
<evidence type="ECO:0000313" key="3">
    <source>
        <dbReference type="Proteomes" id="UP000239920"/>
    </source>
</evidence>
<dbReference type="RefSeq" id="WP_104689322.1">
    <property type="nucleotide sequence ID" value="NZ_JBKTHY010000015.1"/>
</dbReference>
<feature type="transmembrane region" description="Helical" evidence="1">
    <location>
        <begin position="240"/>
        <end position="258"/>
    </location>
</feature>
<protein>
    <submittedName>
        <fullName evidence="2">Uncharacterized protein</fullName>
    </submittedName>
</protein>
<feature type="transmembrane region" description="Helical" evidence="1">
    <location>
        <begin position="295"/>
        <end position="313"/>
    </location>
</feature>
<reference evidence="2 3" key="1">
    <citation type="submission" date="2017-09" db="EMBL/GenBank/DDBJ databases">
        <title>Bacterial strain isolated from the female urinary microbiota.</title>
        <authorList>
            <person name="Thomas-White K."/>
            <person name="Kumar N."/>
            <person name="Forster S."/>
            <person name="Putonti C."/>
            <person name="Lawley T."/>
            <person name="Wolfe A.J."/>
        </authorList>
    </citation>
    <scope>NUCLEOTIDE SEQUENCE [LARGE SCALE GENOMIC DNA]</scope>
    <source>
        <strain evidence="2 3">UMB0683</strain>
    </source>
</reference>
<feature type="transmembrane region" description="Helical" evidence="1">
    <location>
        <begin position="115"/>
        <end position="135"/>
    </location>
</feature>
<feature type="transmembrane region" description="Helical" evidence="1">
    <location>
        <begin position="7"/>
        <end position="26"/>
    </location>
</feature>
<gene>
    <name evidence="2" type="ORF">CK797_08550</name>
</gene>
<name>A0A2J6NKS2_9LACO</name>
<sequence>MKREKIAVLSVSIIIFTLSFVYFALITPTVPFDGDDWRYIGTMRLPIPLWGAWNPTRVLPEVLMPICGYIAAFIFYPFSGNYIGAITVATALVISLFVMGMFYCFYLFTRRHLKLTWREALLTQILFFLSFFLLYKKISQESYSMFWTGDLACDFYYLIPGLLNASVILIILQTPNFTVTFSKLNNLKKGFFLVALYFAIFSNTQLNIILATVCFTKLVEIFWNIAKNREILSYQVWRKIWFYVVILILWLLTIAFDLNGARAQRVQDATQGSLKARFFSTLNQIQQFVFLQNKLFLFIFIILILVAVIFGILKKESNILEAVVISIVSMLISLIYLLLAYMQAGGTYAARPDAMWAVAFFFLLAANIGLAYLIKYLSILKLGGIWPLVIVLLSLVAFNFNYQPLPPSNAQVDSKTKVAVNNYIINQIVEADKSGKASVVVKVPQDQDNINRKMTETNWPHSYDMEKWLQNTLYIHHIIRSRIRIVFKPERKITTRFYENKKEQQPIYPAE</sequence>
<keyword evidence="1" id="KW-0472">Membrane</keyword>
<feature type="transmembrane region" description="Helical" evidence="1">
    <location>
        <begin position="58"/>
        <end position="78"/>
    </location>
</feature>
<feature type="transmembrane region" description="Helical" evidence="1">
    <location>
        <begin position="320"/>
        <end position="342"/>
    </location>
</feature>
<dbReference type="AlphaFoldDB" id="A0A2J6NKS2"/>
<feature type="transmembrane region" description="Helical" evidence="1">
    <location>
        <begin position="194"/>
        <end position="219"/>
    </location>
</feature>
<dbReference type="EMBL" id="PNFV01000014">
    <property type="protein sequence ID" value="PMB81921.1"/>
    <property type="molecule type" value="Genomic_DNA"/>
</dbReference>
<feature type="transmembrane region" description="Helical" evidence="1">
    <location>
        <begin position="354"/>
        <end position="373"/>
    </location>
</feature>
<comment type="caution">
    <text evidence="2">The sequence shown here is derived from an EMBL/GenBank/DDBJ whole genome shotgun (WGS) entry which is preliminary data.</text>
</comment>